<dbReference type="EMBL" id="JRPL02000004">
    <property type="protein sequence ID" value="TLD84138.1"/>
    <property type="molecule type" value="Genomic_DNA"/>
</dbReference>
<sequence>MASTSVFNLNPQKTTHDLKVTPQDIDFHAELNTKMITPLLSGDAYHIAIKEFDPLAKSPLLTRYNEFGLAQDLQKGYRNEYNIVFYPYVVSFDFHYDNMYLENLRTLFAQLSGQTYCSNEVIRNLKDLRHFDMSCVVFGDFDLEYIEYEGWYGIKHFYLDNFQAIPLEYSRLLAQKLHRISSYLYFSFIDSTQEHIVGVYSDFRDYSLDCYNTKMERKISRLLANTKRTTFATYQVEPLSPMALSYRLRSFFLVRENAVENNYAFIIFLSEEEISRITNIRAYARAE</sequence>
<proteinExistence type="predicted"/>
<protein>
    <submittedName>
        <fullName evidence="1">Uncharacterized protein</fullName>
    </submittedName>
</protein>
<evidence type="ECO:0000313" key="1">
    <source>
        <dbReference type="EMBL" id="TLD84138.1"/>
    </source>
</evidence>
<dbReference type="RefSeq" id="WP_034319919.1">
    <property type="nucleotide sequence ID" value="NZ_FZNF01000020.1"/>
</dbReference>
<gene>
    <name evidence="2" type="ORF">LS80_002250</name>
    <name evidence="1" type="ORF">LS81_002730</name>
</gene>
<comment type="caution">
    <text evidence="1">The sequence shown here is derived from an EMBL/GenBank/DDBJ whole genome shotgun (WGS) entry which is preliminary data.</text>
</comment>
<reference evidence="2" key="2">
    <citation type="submission" date="2018-04" db="EMBL/GenBank/DDBJ databases">
        <authorList>
            <person name="Sheh A."/>
            <person name="Shen Z."/>
            <person name="Mannion A.J."/>
            <person name="Fox J.G."/>
        </authorList>
    </citation>
    <scope>NUCLEOTIDE SEQUENCE</scope>
    <source>
        <strain evidence="2">ATCC 49310</strain>
    </source>
</reference>
<name>A0A099VMC8_9HELI</name>
<reference evidence="3 4" key="1">
    <citation type="journal article" date="2014" name="Genome Announc.">
        <title>Draft genome sequences of eight enterohepatic helicobacter species isolated from both laboratory and wild rodents.</title>
        <authorList>
            <person name="Sheh A."/>
            <person name="Shen Z."/>
            <person name="Fox J.G."/>
        </authorList>
    </citation>
    <scope>NUCLEOTIDE SEQUENCE [LARGE SCALE GENOMIC DNA]</scope>
    <source>
        <strain evidence="2 3">ATCC 49310</strain>
        <strain evidence="1 4">ATCC 700114</strain>
    </source>
</reference>
<dbReference type="Proteomes" id="UP000029878">
    <property type="component" value="Unassembled WGS sequence"/>
</dbReference>
<organism evidence="1 4">
    <name type="scientific">Helicobacter trogontum</name>
    <dbReference type="NCBI Taxonomy" id="50960"/>
    <lineage>
        <taxon>Bacteria</taxon>
        <taxon>Pseudomonadati</taxon>
        <taxon>Campylobacterota</taxon>
        <taxon>Epsilonproteobacteria</taxon>
        <taxon>Campylobacterales</taxon>
        <taxon>Helicobacteraceae</taxon>
        <taxon>Helicobacter</taxon>
    </lineage>
</organism>
<dbReference type="EMBL" id="JRPK02000005">
    <property type="protein sequence ID" value="TLD99051.1"/>
    <property type="molecule type" value="Genomic_DNA"/>
</dbReference>
<accession>A0A099VMC8</accession>
<dbReference type="OrthoDB" id="5327440at2"/>
<evidence type="ECO:0000313" key="3">
    <source>
        <dbReference type="Proteomes" id="UP000029861"/>
    </source>
</evidence>
<evidence type="ECO:0000313" key="4">
    <source>
        <dbReference type="Proteomes" id="UP000029878"/>
    </source>
</evidence>
<dbReference type="Proteomes" id="UP000029861">
    <property type="component" value="Unassembled WGS sequence"/>
</dbReference>
<dbReference type="AlphaFoldDB" id="A0A099VMC8"/>
<evidence type="ECO:0000313" key="2">
    <source>
        <dbReference type="EMBL" id="TLD99051.1"/>
    </source>
</evidence>